<dbReference type="InParanoid" id="Q01ZG4"/>
<dbReference type="AlphaFoldDB" id="Q01ZG4"/>
<dbReference type="InterPro" id="IPR017853">
    <property type="entry name" value="GH"/>
</dbReference>
<dbReference type="SUPFAM" id="SSF56436">
    <property type="entry name" value="C-type lectin-like"/>
    <property type="match status" value="1"/>
</dbReference>
<name>Q01ZG4_SOLUE</name>
<dbReference type="GO" id="GO:0120147">
    <property type="term" value="F:formylglycine-generating oxidase activity"/>
    <property type="evidence" value="ECO:0007669"/>
    <property type="project" value="TreeGrafter"/>
</dbReference>
<dbReference type="STRING" id="234267.Acid_3984"/>
<dbReference type="EMBL" id="CP000473">
    <property type="protein sequence ID" value="ABJ84951.1"/>
    <property type="molecule type" value="Genomic_DNA"/>
</dbReference>
<dbReference type="eggNOG" id="COG1262">
    <property type="taxonomic scope" value="Bacteria"/>
</dbReference>
<evidence type="ECO:0000313" key="2">
    <source>
        <dbReference type="EMBL" id="ABJ84951.1"/>
    </source>
</evidence>
<dbReference type="Pfam" id="PF03781">
    <property type="entry name" value="FGE-sulfatase"/>
    <property type="match status" value="1"/>
</dbReference>
<dbReference type="OrthoDB" id="9768004at2"/>
<dbReference type="InterPro" id="IPR005532">
    <property type="entry name" value="SUMF_dom"/>
</dbReference>
<feature type="domain" description="Sulfatase-modifying factor enzyme-like" evidence="1">
    <location>
        <begin position="492"/>
        <end position="691"/>
    </location>
</feature>
<evidence type="ECO:0000259" key="1">
    <source>
        <dbReference type="Pfam" id="PF03781"/>
    </source>
</evidence>
<dbReference type="SUPFAM" id="SSF51445">
    <property type="entry name" value="(Trans)glycosidases"/>
    <property type="match status" value="1"/>
</dbReference>
<protein>
    <recommendedName>
        <fullName evidence="1">Sulfatase-modifying factor enzyme-like domain-containing protein</fullName>
    </recommendedName>
</protein>
<proteinExistence type="predicted"/>
<dbReference type="InterPro" id="IPR016187">
    <property type="entry name" value="CTDL_fold"/>
</dbReference>
<reference evidence="2" key="1">
    <citation type="submission" date="2006-10" db="EMBL/GenBank/DDBJ databases">
        <title>Complete sequence of Solibacter usitatus Ellin6076.</title>
        <authorList>
            <consortium name="US DOE Joint Genome Institute"/>
            <person name="Copeland A."/>
            <person name="Lucas S."/>
            <person name="Lapidus A."/>
            <person name="Barry K."/>
            <person name="Detter J.C."/>
            <person name="Glavina del Rio T."/>
            <person name="Hammon N."/>
            <person name="Israni S."/>
            <person name="Dalin E."/>
            <person name="Tice H."/>
            <person name="Pitluck S."/>
            <person name="Thompson L.S."/>
            <person name="Brettin T."/>
            <person name="Bruce D."/>
            <person name="Han C."/>
            <person name="Tapia R."/>
            <person name="Gilna P."/>
            <person name="Schmutz J."/>
            <person name="Larimer F."/>
            <person name="Land M."/>
            <person name="Hauser L."/>
            <person name="Kyrpides N."/>
            <person name="Mikhailova N."/>
            <person name="Janssen P.H."/>
            <person name="Kuske C.R."/>
            <person name="Richardson P."/>
        </authorList>
    </citation>
    <scope>NUCLEOTIDE SEQUENCE</scope>
    <source>
        <strain evidence="2">Ellin6076</strain>
    </source>
</reference>
<organism evidence="2">
    <name type="scientific">Solibacter usitatus (strain Ellin6076)</name>
    <dbReference type="NCBI Taxonomy" id="234267"/>
    <lineage>
        <taxon>Bacteria</taxon>
        <taxon>Pseudomonadati</taxon>
        <taxon>Acidobacteriota</taxon>
        <taxon>Terriglobia</taxon>
        <taxon>Bryobacterales</taxon>
        <taxon>Solibacteraceae</taxon>
        <taxon>Candidatus Solibacter</taxon>
    </lineage>
</organism>
<accession>Q01ZG4</accession>
<gene>
    <name evidence="2" type="ordered locus">Acid_3984</name>
</gene>
<dbReference type="PANTHER" id="PTHR23150">
    <property type="entry name" value="SULFATASE MODIFYING FACTOR 1, 2"/>
    <property type="match status" value="1"/>
</dbReference>
<dbReference type="Gene3D" id="3.90.1580.10">
    <property type="entry name" value="paralog of FGE (formylglycine-generating enzyme)"/>
    <property type="match status" value="1"/>
</dbReference>
<dbReference type="HOGENOM" id="CLU_023607_0_0_0"/>
<dbReference type="PANTHER" id="PTHR23150:SF19">
    <property type="entry name" value="FORMYLGLYCINE-GENERATING ENZYME"/>
    <property type="match status" value="1"/>
</dbReference>
<sequence length="694" mass="78985" precursor="true">MRMRWRWILAAAAVVLWAQDSKYPPQGQQFPGPPSKGEAADWLREIKQYREEKRIRAGLNGELYERPELLWAQSSFMQPQSMVEDRFFYDPVARRYTVERFLADLDKRYGGIDSVLLWPVYPNIGIDNRNQFDLLRDMPGGTAGLREMVAEFHKRGVRVLFPNMPWDMGSRVELRSVPETLAALMKEIGADGVNGDTYGGVPRSFRTASDATGHPLVFEPEGYPESDEMLNWNSMSWGYWKYPFAPMVSRGKWLEPRHMVNVCDRWNKDKTDNLQAAFFNGVGYETWENIWGIWNGITARDAEAIRRVGKIERRFAKYLVSPDWEPHTPTVPYGVFASKFPLAGRTLWTLVNRAVYNIEGVQLRVPAQAGMRYFDLWHGAELTPVNGELRFAMEASGYGAVLAQPEPADSGLRGFLDEMRALNARPLSSFPKVWQVLPQQIVAIERTAPAAQAPAGMVAIPAAAQYHFNVHGIEIEGGDDIGVDVQYPGEDSPRRHHAQTLAIPAFYMDKYNVTNREFAAFVKAANYRPADDHNFLKDWKDDDRPVTWVSLEDARAYAAWAGKRLPHEWEWQYAAQGLDGRQYPWGNAWCEECAAKQEHGRELRGPEPGDAHPKGASPFGVMDLTGNIWQWTDEFQDLHTRSATLRGGGYYRPSGSRWYFPSAYKLDEHGKYLLMAPSKDRAGTLGFRCVKDAQ</sequence>
<dbReference type="InterPro" id="IPR042095">
    <property type="entry name" value="SUMF_sf"/>
</dbReference>
<dbReference type="KEGG" id="sus:Acid_3984"/>
<dbReference type="InterPro" id="IPR051043">
    <property type="entry name" value="Sulfatase_Mod_Factor_Kinase"/>
</dbReference>